<reference evidence="1 2" key="1">
    <citation type="submission" date="2018-01" db="EMBL/GenBank/DDBJ databases">
        <title>Draft Genome Sequence of Pseudomonas gingeri NCPPB 3146 (LMG 5327), a White Line Reaction Producer.</title>
        <authorList>
            <person name="Rokni-Zadeh H."/>
            <person name="Bahrami T."/>
            <person name="Zarvandi S."/>
            <person name="Changi-Ashtiani M."/>
            <person name="De Mot R."/>
        </authorList>
    </citation>
    <scope>NUCLEOTIDE SEQUENCE [LARGE SCALE GENOMIC DNA]</scope>
    <source>
        <strain evidence="2">NCPPB 3146 \ LMG 5327</strain>
    </source>
</reference>
<sequence>MLQKGEGRCSGLAWTSEKSETVNSDLAGTALSVRTRQGSRASSLASQLLQGLCRTQARCATRTPCRSRLAGDGVRMGDARLMGLIAGKPAPTGVVSYASSLCDTDPS</sequence>
<accession>A0ABX4XVM2</accession>
<protein>
    <submittedName>
        <fullName evidence="1">Uncharacterized protein</fullName>
    </submittedName>
</protein>
<dbReference type="Proteomes" id="UP000236232">
    <property type="component" value="Unassembled WGS sequence"/>
</dbReference>
<proteinExistence type="predicted"/>
<comment type="caution">
    <text evidence="1">The sequence shown here is derived from an EMBL/GenBank/DDBJ whole genome shotgun (WGS) entry which is preliminary data.</text>
</comment>
<keyword evidence="2" id="KW-1185">Reference proteome</keyword>
<evidence type="ECO:0000313" key="1">
    <source>
        <dbReference type="EMBL" id="PNQ88878.1"/>
    </source>
</evidence>
<organism evidence="1 2">
    <name type="scientific">Pseudomonas gingeri NCPPB 3146 = LMG 5327</name>
    <dbReference type="NCBI Taxonomy" id="707248"/>
    <lineage>
        <taxon>Bacteria</taxon>
        <taxon>Pseudomonadati</taxon>
        <taxon>Pseudomonadota</taxon>
        <taxon>Gammaproteobacteria</taxon>
        <taxon>Pseudomonadales</taxon>
        <taxon>Pseudomonadaceae</taxon>
        <taxon>Pseudomonas</taxon>
    </lineage>
</organism>
<dbReference type="EMBL" id="POWE01000168">
    <property type="protein sequence ID" value="PNQ88878.1"/>
    <property type="molecule type" value="Genomic_DNA"/>
</dbReference>
<gene>
    <name evidence="1" type="ORF">CCU68_29515</name>
</gene>
<evidence type="ECO:0000313" key="2">
    <source>
        <dbReference type="Proteomes" id="UP000236232"/>
    </source>
</evidence>
<name>A0ABX4XVM2_9PSED</name>